<keyword evidence="1" id="KW-0862">Zinc</keyword>
<keyword evidence="1" id="KW-0479">Metal-binding</keyword>
<reference evidence="3 4" key="1">
    <citation type="submission" date="2014-06" db="EMBL/GenBank/DDBJ databases">
        <title>The Genome of the Aflatoxigenic Filamentous Fungus Aspergillus nomius.</title>
        <authorList>
            <person name="Moore M.G."/>
            <person name="Shannon B.M."/>
            <person name="Brian M.M."/>
        </authorList>
    </citation>
    <scope>NUCLEOTIDE SEQUENCE [LARGE SCALE GENOMIC DNA]</scope>
    <source>
        <strain evidence="3 4">NRRL 13137</strain>
    </source>
</reference>
<dbReference type="EMBL" id="JNOM01000338">
    <property type="protein sequence ID" value="KNG82526.1"/>
    <property type="molecule type" value="Genomic_DNA"/>
</dbReference>
<dbReference type="PROSITE" id="PS50966">
    <property type="entry name" value="ZF_SWIM"/>
    <property type="match status" value="1"/>
</dbReference>
<sequence>METLNPPDSALPSTTRFIENLISQLSERTAKSENEVNTESQRPFSAFPAGHASDMKQLMLTLHCFFPNEFLPALDILDRGLVRRFMKEDYSILGPDASEPLSSGELTLNGGRPPLEDLFFVISMSTAPNPPPGESLPTSLRPNADQKGYEVRLQAWNCTCPTFTFAAFRDLGPDLTGDDSSSGDLSQSHLLAGVHYYTFGGSLTRRSVKWSHPVCKHLLACVLAVRCPALNGPSVKDHSRIVVSAQELAGWCAGWGG</sequence>
<name>A0A0L1ISH6_ASPN3</name>
<accession>A0A0L1ISH6</accession>
<dbReference type="GO" id="GO:0008270">
    <property type="term" value="F:zinc ion binding"/>
    <property type="evidence" value="ECO:0007669"/>
    <property type="project" value="UniProtKB-KW"/>
</dbReference>
<dbReference type="InterPro" id="IPR007527">
    <property type="entry name" value="Znf_SWIM"/>
</dbReference>
<dbReference type="OrthoDB" id="5413281at2759"/>
<dbReference type="AlphaFoldDB" id="A0A0L1ISH6"/>
<proteinExistence type="predicted"/>
<dbReference type="Proteomes" id="UP000037505">
    <property type="component" value="Unassembled WGS sequence"/>
</dbReference>
<feature type="domain" description="SWIM-type" evidence="2">
    <location>
        <begin position="149"/>
        <end position="226"/>
    </location>
</feature>
<protein>
    <recommendedName>
        <fullName evidence="2">SWIM-type domain-containing protein</fullName>
    </recommendedName>
</protein>
<evidence type="ECO:0000313" key="4">
    <source>
        <dbReference type="Proteomes" id="UP000037505"/>
    </source>
</evidence>
<gene>
    <name evidence="3" type="ORF">ANOM_007707</name>
</gene>
<evidence type="ECO:0000256" key="1">
    <source>
        <dbReference type="PROSITE-ProRule" id="PRU00325"/>
    </source>
</evidence>
<dbReference type="RefSeq" id="XP_015403449.1">
    <property type="nucleotide sequence ID" value="XM_015552963.1"/>
</dbReference>
<keyword evidence="4" id="KW-1185">Reference proteome</keyword>
<dbReference type="STRING" id="1509407.A0A0L1ISH6"/>
<organism evidence="3 4">
    <name type="scientific">Aspergillus nomiae NRRL (strain ATCC 15546 / NRRL 13137 / CBS 260.88 / M93)</name>
    <dbReference type="NCBI Taxonomy" id="1509407"/>
    <lineage>
        <taxon>Eukaryota</taxon>
        <taxon>Fungi</taxon>
        <taxon>Dikarya</taxon>
        <taxon>Ascomycota</taxon>
        <taxon>Pezizomycotina</taxon>
        <taxon>Eurotiomycetes</taxon>
        <taxon>Eurotiomycetidae</taxon>
        <taxon>Eurotiales</taxon>
        <taxon>Aspergillaceae</taxon>
        <taxon>Aspergillus</taxon>
        <taxon>Aspergillus subgen. Circumdati</taxon>
    </lineage>
</organism>
<keyword evidence="1" id="KW-0863">Zinc-finger</keyword>
<comment type="caution">
    <text evidence="3">The sequence shown here is derived from an EMBL/GenBank/DDBJ whole genome shotgun (WGS) entry which is preliminary data.</text>
</comment>
<evidence type="ECO:0000259" key="2">
    <source>
        <dbReference type="PROSITE" id="PS50966"/>
    </source>
</evidence>
<evidence type="ECO:0000313" key="3">
    <source>
        <dbReference type="EMBL" id="KNG82526.1"/>
    </source>
</evidence>
<dbReference type="GeneID" id="26809511"/>